<keyword evidence="4" id="KW-1185">Reference proteome</keyword>
<organism evidence="3 4">
    <name type="scientific">Sneathiella sedimenti</name>
    <dbReference type="NCBI Taxonomy" id="2816034"/>
    <lineage>
        <taxon>Bacteria</taxon>
        <taxon>Pseudomonadati</taxon>
        <taxon>Pseudomonadota</taxon>
        <taxon>Alphaproteobacteria</taxon>
        <taxon>Sneathiellales</taxon>
        <taxon>Sneathiellaceae</taxon>
        <taxon>Sneathiella</taxon>
    </lineage>
</organism>
<dbReference type="EMBL" id="JAFLNC010000001">
    <property type="protein sequence ID" value="MBO0332500.1"/>
    <property type="molecule type" value="Genomic_DNA"/>
</dbReference>
<dbReference type="RefSeq" id="WP_207041870.1">
    <property type="nucleotide sequence ID" value="NZ_JAFLNC010000001.1"/>
</dbReference>
<dbReference type="Pfam" id="PF03061">
    <property type="entry name" value="4HBT"/>
    <property type="match status" value="1"/>
</dbReference>
<protein>
    <submittedName>
        <fullName evidence="3">PaaI family thioesterase</fullName>
    </submittedName>
</protein>
<evidence type="ECO:0000313" key="4">
    <source>
        <dbReference type="Proteomes" id="UP000664761"/>
    </source>
</evidence>
<sequence length="145" mass="15747">MTQDHQEKSPPPGFVQSHTRGPFSTHNGPFFHKVEGDQFWHGLYIAERHCNSRGRLHGGMMTTFADGLMATAVARANKITAVTISLNCDICSAADIGDWLEGTARQIGLNDGIAYVEAEAWVGGKTIFTASGVFRLLEGKAARKN</sequence>
<gene>
    <name evidence="3" type="ORF">J0X12_02665</name>
</gene>
<dbReference type="InterPro" id="IPR006683">
    <property type="entry name" value="Thioestr_dom"/>
</dbReference>
<evidence type="ECO:0000313" key="3">
    <source>
        <dbReference type="EMBL" id="MBO0332500.1"/>
    </source>
</evidence>
<feature type="region of interest" description="Disordered" evidence="1">
    <location>
        <begin position="1"/>
        <end position="21"/>
    </location>
</feature>
<dbReference type="CDD" id="cd03443">
    <property type="entry name" value="PaaI_thioesterase"/>
    <property type="match status" value="1"/>
</dbReference>
<dbReference type="Proteomes" id="UP000664761">
    <property type="component" value="Unassembled WGS sequence"/>
</dbReference>
<name>A0ABS3F227_9PROT</name>
<dbReference type="Gene3D" id="3.10.129.10">
    <property type="entry name" value="Hotdog Thioesterase"/>
    <property type="match status" value="1"/>
</dbReference>
<comment type="caution">
    <text evidence="3">The sequence shown here is derived from an EMBL/GenBank/DDBJ whole genome shotgun (WGS) entry which is preliminary data.</text>
</comment>
<proteinExistence type="predicted"/>
<reference evidence="3 4" key="1">
    <citation type="submission" date="2021-03" db="EMBL/GenBank/DDBJ databases">
        <title>Sneathiella sp. CAU 1612 isolated from Kang Won-do.</title>
        <authorList>
            <person name="Kim W."/>
        </authorList>
    </citation>
    <scope>NUCLEOTIDE SEQUENCE [LARGE SCALE GENOMIC DNA]</scope>
    <source>
        <strain evidence="3 4">CAU 1612</strain>
    </source>
</reference>
<feature type="domain" description="Thioesterase" evidence="2">
    <location>
        <begin position="54"/>
        <end position="124"/>
    </location>
</feature>
<dbReference type="InterPro" id="IPR029069">
    <property type="entry name" value="HotDog_dom_sf"/>
</dbReference>
<dbReference type="SUPFAM" id="SSF54637">
    <property type="entry name" value="Thioesterase/thiol ester dehydrase-isomerase"/>
    <property type="match status" value="1"/>
</dbReference>
<accession>A0ABS3F227</accession>
<dbReference type="PANTHER" id="PTHR43240">
    <property type="entry name" value="1,4-DIHYDROXY-2-NAPHTHOYL-COA THIOESTERASE 1"/>
    <property type="match status" value="1"/>
</dbReference>
<evidence type="ECO:0000256" key="1">
    <source>
        <dbReference type="SAM" id="MobiDB-lite"/>
    </source>
</evidence>
<evidence type="ECO:0000259" key="2">
    <source>
        <dbReference type="Pfam" id="PF03061"/>
    </source>
</evidence>